<feature type="transmembrane region" description="Helical" evidence="2">
    <location>
        <begin position="6"/>
        <end position="24"/>
    </location>
</feature>
<dbReference type="RefSeq" id="WP_071153417.1">
    <property type="nucleotide sequence ID" value="NZ_CP019401.1"/>
</dbReference>
<feature type="transmembrane region" description="Helical" evidence="2">
    <location>
        <begin position="115"/>
        <end position="132"/>
    </location>
</feature>
<evidence type="ECO:0000313" key="4">
    <source>
        <dbReference type="Proteomes" id="UP000189661"/>
    </source>
</evidence>
<keyword evidence="2" id="KW-0472">Membrane</keyword>
<keyword evidence="2" id="KW-1133">Transmembrane helix</keyword>
<protein>
    <submittedName>
        <fullName evidence="3">Uncharacterized protein</fullName>
    </submittedName>
</protein>
<dbReference type="Proteomes" id="UP000189661">
    <property type="component" value="Chromosome"/>
</dbReference>
<evidence type="ECO:0000313" key="3">
    <source>
        <dbReference type="EMBL" id="AQU78090.1"/>
    </source>
</evidence>
<dbReference type="EMBL" id="CP019401">
    <property type="protein sequence ID" value="AQU78090.1"/>
    <property type="molecule type" value="Genomic_DNA"/>
</dbReference>
<accession>A0ABM6INR4</accession>
<evidence type="ECO:0000256" key="2">
    <source>
        <dbReference type="SAM" id="Phobius"/>
    </source>
</evidence>
<feature type="compositionally biased region" description="Basic and acidic residues" evidence="1">
    <location>
        <begin position="204"/>
        <end position="226"/>
    </location>
</feature>
<sequence>MFGLADLIALIISAFIILPVVVFLRESGYLLMSLILGVKNPRMTIGSGPRIFKIGMFDVRKYYHLYSWYSYDSLKREGKFAYIALYAGPILVNVIVAVSLNAMIANGLFEEQATFWNRFVFYAFYYVLFDAVPMKTANGMPNNGLIIYEMLRYGKRTDYNDEPFLPSTSEVEEQYKEDSEKIEEVKEHLKDQVEEEQENSNITKSKEKEMKQEIEEDKQEDKEALKKVKKQKKEQIKEFKDNMPEQDTEKETE</sequence>
<feature type="compositionally biased region" description="Basic and acidic residues" evidence="1">
    <location>
        <begin position="177"/>
        <end position="192"/>
    </location>
</feature>
<organism evidence="3 4">
    <name type="scientific">Planococcus faecalis</name>
    <dbReference type="NCBI Taxonomy" id="1598147"/>
    <lineage>
        <taxon>Bacteria</taxon>
        <taxon>Bacillati</taxon>
        <taxon>Bacillota</taxon>
        <taxon>Bacilli</taxon>
        <taxon>Bacillales</taxon>
        <taxon>Caryophanaceae</taxon>
        <taxon>Planococcus</taxon>
    </lineage>
</organism>
<evidence type="ECO:0000256" key="1">
    <source>
        <dbReference type="SAM" id="MobiDB-lite"/>
    </source>
</evidence>
<keyword evidence="2" id="KW-0812">Transmembrane</keyword>
<name>A0ABM6INR4_9BACL</name>
<reference evidence="3 4" key="1">
    <citation type="submission" date="2017-01" db="EMBL/GenBank/DDBJ databases">
        <title>Planococcus faecalis genome complete sequence.</title>
        <authorList>
            <person name="Lee P.C."/>
        </authorList>
    </citation>
    <scope>NUCLEOTIDE SEQUENCE [LARGE SCALE GENOMIC DNA]</scope>
    <source>
        <strain evidence="3 4">AJ003</strain>
    </source>
</reference>
<feature type="transmembrane region" description="Helical" evidence="2">
    <location>
        <begin position="80"/>
        <end position="103"/>
    </location>
</feature>
<feature type="compositionally biased region" description="Basic and acidic residues" evidence="1">
    <location>
        <begin position="233"/>
        <end position="253"/>
    </location>
</feature>
<gene>
    <name evidence="3" type="ORF">AJGP001_01675</name>
</gene>
<proteinExistence type="predicted"/>
<keyword evidence="4" id="KW-1185">Reference proteome</keyword>
<feature type="region of interest" description="Disordered" evidence="1">
    <location>
        <begin position="177"/>
        <end position="253"/>
    </location>
</feature>